<name>A0AAD6M1K8_9ROSI</name>
<protein>
    <submittedName>
        <fullName evidence="2">Uncharacterized protein</fullName>
    </submittedName>
</protein>
<dbReference type="EMBL" id="JAQIZT010000012">
    <property type="protein sequence ID" value="KAJ6977052.1"/>
    <property type="molecule type" value="Genomic_DNA"/>
</dbReference>
<evidence type="ECO:0000313" key="2">
    <source>
        <dbReference type="EMBL" id="KAJ6977052.1"/>
    </source>
</evidence>
<evidence type="ECO:0000313" key="3">
    <source>
        <dbReference type="Proteomes" id="UP001164929"/>
    </source>
</evidence>
<proteinExistence type="predicted"/>
<feature type="transmembrane region" description="Helical" evidence="1">
    <location>
        <begin position="15"/>
        <end position="35"/>
    </location>
</feature>
<dbReference type="Proteomes" id="UP001164929">
    <property type="component" value="Chromosome 12"/>
</dbReference>
<comment type="caution">
    <text evidence="2">The sequence shown here is derived from an EMBL/GenBank/DDBJ whole genome shotgun (WGS) entry which is preliminary data.</text>
</comment>
<dbReference type="AlphaFoldDB" id="A0AAD6M1K8"/>
<keyword evidence="1" id="KW-0812">Transmembrane</keyword>
<keyword evidence="1" id="KW-1133">Transmembrane helix</keyword>
<organism evidence="2 3">
    <name type="scientific">Populus alba x Populus x berolinensis</name>
    <dbReference type="NCBI Taxonomy" id="444605"/>
    <lineage>
        <taxon>Eukaryota</taxon>
        <taxon>Viridiplantae</taxon>
        <taxon>Streptophyta</taxon>
        <taxon>Embryophyta</taxon>
        <taxon>Tracheophyta</taxon>
        <taxon>Spermatophyta</taxon>
        <taxon>Magnoliopsida</taxon>
        <taxon>eudicotyledons</taxon>
        <taxon>Gunneridae</taxon>
        <taxon>Pentapetalae</taxon>
        <taxon>rosids</taxon>
        <taxon>fabids</taxon>
        <taxon>Malpighiales</taxon>
        <taxon>Salicaceae</taxon>
        <taxon>Saliceae</taxon>
        <taxon>Populus</taxon>
    </lineage>
</organism>
<accession>A0AAD6M1K8</accession>
<keyword evidence="3" id="KW-1185">Reference proteome</keyword>
<evidence type="ECO:0000256" key="1">
    <source>
        <dbReference type="SAM" id="Phobius"/>
    </source>
</evidence>
<reference evidence="2" key="1">
    <citation type="journal article" date="2023" name="Mol. Ecol. Resour.">
        <title>Chromosome-level genome assembly of a triploid poplar Populus alba 'Berolinensis'.</title>
        <authorList>
            <person name="Chen S."/>
            <person name="Yu Y."/>
            <person name="Wang X."/>
            <person name="Wang S."/>
            <person name="Zhang T."/>
            <person name="Zhou Y."/>
            <person name="He R."/>
            <person name="Meng N."/>
            <person name="Wang Y."/>
            <person name="Liu W."/>
            <person name="Liu Z."/>
            <person name="Liu J."/>
            <person name="Guo Q."/>
            <person name="Huang H."/>
            <person name="Sederoff R.R."/>
            <person name="Wang G."/>
            <person name="Qu G."/>
            <person name="Chen S."/>
        </authorList>
    </citation>
    <scope>NUCLEOTIDE SEQUENCE</scope>
    <source>
        <strain evidence="2">SC-2020</strain>
    </source>
</reference>
<sequence>MLTPSPSMQVRSYKLSMLISANLLLPINRGIYIIHARTMRGTRLRQIEGLANFDRFGAYKLRWSKLMASRSYLGCEFGLKTKTFTMSMGLFYHGSFI</sequence>
<keyword evidence="1" id="KW-0472">Membrane</keyword>
<gene>
    <name evidence="2" type="ORF">NC653_029057</name>
</gene>